<evidence type="ECO:0000313" key="8">
    <source>
        <dbReference type="EMBL" id="MFC5910891.1"/>
    </source>
</evidence>
<keyword evidence="5 7" id="KW-0472">Membrane</keyword>
<accession>A0ABW1G854</accession>
<feature type="region of interest" description="Disordered" evidence="6">
    <location>
        <begin position="420"/>
        <end position="442"/>
    </location>
</feature>
<evidence type="ECO:0000256" key="1">
    <source>
        <dbReference type="ARBA" id="ARBA00004651"/>
    </source>
</evidence>
<sequence length="442" mass="46167">MASPLAKALRFIPPGTHLVIGGTLVLGAASYIQIAVAGHALSSDARAAVSELWSLVMTLSLGLFFPVEQELTRVVAAREVRGEGVLPVLRRATWLTVVVLAVLCGALALAARPLADHLFAGDLGLVWAFGAALVGMAAVYLVRGMLAGLGLFDAYGWSLGLDGLLRIVLSLGLVLAGVHQALAYGLVLGAGPLLAMLLTLRPALRRSRPGPPMPWGELLEHMGLMAGSSVLAQLVVNAPVLVIGLLDTNSDLTFAVLTAGVLCRVPLFVFGSLQPTLMTGLSAAATAGDRPGFQRMLLRTCAVIAALGVAGGVPSVLLGRWLTHTFMNSPDVLRSLDYFWFAAGTMAYMLALVLGQALAAMGLHRLQLLGWTVGTAVLVAVSFVPASAATRAELGWFAGSTATAAVLLLLVRRPVLPEAEPPARQLPPDAAHPIRQETHRSL</sequence>
<feature type="transmembrane region" description="Helical" evidence="7">
    <location>
        <begin position="12"/>
        <end position="32"/>
    </location>
</feature>
<dbReference type="EMBL" id="JBHSQJ010000138">
    <property type="protein sequence ID" value="MFC5910891.1"/>
    <property type="molecule type" value="Genomic_DNA"/>
</dbReference>
<feature type="compositionally biased region" description="Basic and acidic residues" evidence="6">
    <location>
        <begin position="432"/>
        <end position="442"/>
    </location>
</feature>
<feature type="transmembrane region" description="Helical" evidence="7">
    <location>
        <begin position="338"/>
        <end position="361"/>
    </location>
</feature>
<feature type="transmembrane region" description="Helical" evidence="7">
    <location>
        <begin position="52"/>
        <end position="71"/>
    </location>
</feature>
<dbReference type="InterPro" id="IPR050833">
    <property type="entry name" value="Poly_Biosynth_Transport"/>
</dbReference>
<proteinExistence type="predicted"/>
<feature type="transmembrane region" description="Helical" evidence="7">
    <location>
        <begin position="221"/>
        <end position="246"/>
    </location>
</feature>
<evidence type="ECO:0000256" key="4">
    <source>
        <dbReference type="ARBA" id="ARBA00022989"/>
    </source>
</evidence>
<gene>
    <name evidence="8" type="ORF">ACFP3V_27270</name>
</gene>
<feature type="transmembrane region" description="Helical" evidence="7">
    <location>
        <begin position="92"/>
        <end position="111"/>
    </location>
</feature>
<feature type="transmembrane region" description="Helical" evidence="7">
    <location>
        <begin position="394"/>
        <end position="411"/>
    </location>
</feature>
<keyword evidence="4 7" id="KW-1133">Transmembrane helix</keyword>
<keyword evidence="9" id="KW-1185">Reference proteome</keyword>
<evidence type="ECO:0000256" key="3">
    <source>
        <dbReference type="ARBA" id="ARBA00022692"/>
    </source>
</evidence>
<dbReference type="Proteomes" id="UP001596174">
    <property type="component" value="Unassembled WGS sequence"/>
</dbReference>
<protein>
    <submittedName>
        <fullName evidence="8">Lipopolysaccharide biosynthesis protein</fullName>
    </submittedName>
</protein>
<dbReference type="PANTHER" id="PTHR30250">
    <property type="entry name" value="PST FAMILY PREDICTED COLANIC ACID TRANSPORTER"/>
    <property type="match status" value="1"/>
</dbReference>
<feature type="transmembrane region" description="Helical" evidence="7">
    <location>
        <begin position="368"/>
        <end position="388"/>
    </location>
</feature>
<organism evidence="8 9">
    <name type="scientific">Streptacidiphilus monticola</name>
    <dbReference type="NCBI Taxonomy" id="2161674"/>
    <lineage>
        <taxon>Bacteria</taxon>
        <taxon>Bacillati</taxon>
        <taxon>Actinomycetota</taxon>
        <taxon>Actinomycetes</taxon>
        <taxon>Kitasatosporales</taxon>
        <taxon>Streptomycetaceae</taxon>
        <taxon>Streptacidiphilus</taxon>
    </lineage>
</organism>
<evidence type="ECO:0000256" key="7">
    <source>
        <dbReference type="SAM" id="Phobius"/>
    </source>
</evidence>
<keyword evidence="3 7" id="KW-0812">Transmembrane</keyword>
<comment type="subcellular location">
    <subcellularLocation>
        <location evidence="1">Cell membrane</location>
        <topology evidence="1">Multi-pass membrane protein</topology>
    </subcellularLocation>
</comment>
<evidence type="ECO:0000256" key="2">
    <source>
        <dbReference type="ARBA" id="ARBA00022475"/>
    </source>
</evidence>
<evidence type="ECO:0000256" key="6">
    <source>
        <dbReference type="SAM" id="MobiDB-lite"/>
    </source>
</evidence>
<dbReference type="RefSeq" id="WP_380588856.1">
    <property type="nucleotide sequence ID" value="NZ_JBHSQJ010000138.1"/>
</dbReference>
<evidence type="ECO:0000256" key="5">
    <source>
        <dbReference type="ARBA" id="ARBA00023136"/>
    </source>
</evidence>
<name>A0ABW1G854_9ACTN</name>
<feature type="transmembrane region" description="Helical" evidence="7">
    <location>
        <begin position="181"/>
        <end position="200"/>
    </location>
</feature>
<evidence type="ECO:0000313" key="9">
    <source>
        <dbReference type="Proteomes" id="UP001596174"/>
    </source>
</evidence>
<dbReference type="PANTHER" id="PTHR30250:SF11">
    <property type="entry name" value="O-ANTIGEN TRANSPORTER-RELATED"/>
    <property type="match status" value="1"/>
</dbReference>
<feature type="transmembrane region" description="Helical" evidence="7">
    <location>
        <begin position="123"/>
        <end position="142"/>
    </location>
</feature>
<comment type="caution">
    <text evidence="8">The sequence shown here is derived from an EMBL/GenBank/DDBJ whole genome shotgun (WGS) entry which is preliminary data.</text>
</comment>
<keyword evidence="2" id="KW-1003">Cell membrane</keyword>
<feature type="transmembrane region" description="Helical" evidence="7">
    <location>
        <begin position="296"/>
        <end position="318"/>
    </location>
</feature>
<feature type="transmembrane region" description="Helical" evidence="7">
    <location>
        <begin position="154"/>
        <end position="175"/>
    </location>
</feature>
<reference evidence="9" key="1">
    <citation type="journal article" date="2019" name="Int. J. Syst. Evol. Microbiol.">
        <title>The Global Catalogue of Microorganisms (GCM) 10K type strain sequencing project: providing services to taxonomists for standard genome sequencing and annotation.</title>
        <authorList>
            <consortium name="The Broad Institute Genomics Platform"/>
            <consortium name="The Broad Institute Genome Sequencing Center for Infectious Disease"/>
            <person name="Wu L."/>
            <person name="Ma J."/>
        </authorList>
    </citation>
    <scope>NUCLEOTIDE SEQUENCE [LARGE SCALE GENOMIC DNA]</scope>
    <source>
        <strain evidence="9">JCM 4816</strain>
    </source>
</reference>